<evidence type="ECO:0008006" key="7">
    <source>
        <dbReference type="Google" id="ProtNLM"/>
    </source>
</evidence>
<accession>A0ABP5HBF8</accession>
<dbReference type="Pfam" id="PF07161">
    <property type="entry name" value="LppX_LprAFG"/>
    <property type="match status" value="1"/>
</dbReference>
<gene>
    <name evidence="5" type="ORF">GCM10009821_00350</name>
</gene>
<evidence type="ECO:0000256" key="2">
    <source>
        <dbReference type="ARBA" id="ARBA00009194"/>
    </source>
</evidence>
<reference evidence="6" key="1">
    <citation type="journal article" date="2019" name="Int. J. Syst. Evol. Microbiol.">
        <title>The Global Catalogue of Microorganisms (GCM) 10K type strain sequencing project: providing services to taxonomists for standard genome sequencing and annotation.</title>
        <authorList>
            <consortium name="The Broad Institute Genomics Platform"/>
            <consortium name="The Broad Institute Genome Sequencing Center for Infectious Disease"/>
            <person name="Wu L."/>
            <person name="Ma J."/>
        </authorList>
    </citation>
    <scope>NUCLEOTIDE SEQUENCE [LARGE SCALE GENOMIC DNA]</scope>
    <source>
        <strain evidence="6">JCM 15749</strain>
    </source>
</reference>
<keyword evidence="3" id="KW-0472">Membrane</keyword>
<evidence type="ECO:0000256" key="4">
    <source>
        <dbReference type="SAM" id="SignalP"/>
    </source>
</evidence>
<dbReference type="InterPro" id="IPR009830">
    <property type="entry name" value="LppX/LprAFG"/>
</dbReference>
<sequence>MRRPDACHTVRVRLRVLALAAAAALLSSACTGGDDEPAADPAALAERLSAAKAVIDAAESLDVALATNELPRGVTGLLSAEGRGNADPAFEGDVSVVAGGTSLAAEVVSVDDELFVKTGFSPVFVRFDPESLGAPDPAGLLDPDTGVATILERTDDLAEDGQSRDGDDVLTTITGTLAGEVVAEFLPTADATGTFQVRYRLTEDDELRDATIAGPFYEGADDVTYRLQLTASDEPVTITAPERTGG</sequence>
<evidence type="ECO:0000313" key="5">
    <source>
        <dbReference type="EMBL" id="GAA2068508.1"/>
    </source>
</evidence>
<comment type="caution">
    <text evidence="5">The sequence shown here is derived from an EMBL/GenBank/DDBJ whole genome shotgun (WGS) entry which is preliminary data.</text>
</comment>
<comment type="subcellular location">
    <subcellularLocation>
        <location evidence="1">Cell envelope</location>
    </subcellularLocation>
</comment>
<dbReference type="InterPro" id="IPR029046">
    <property type="entry name" value="LolA/LolB/LppX"/>
</dbReference>
<evidence type="ECO:0000256" key="1">
    <source>
        <dbReference type="ARBA" id="ARBA00004196"/>
    </source>
</evidence>
<name>A0ABP5HBF8_9ACTN</name>
<keyword evidence="6" id="KW-1185">Reference proteome</keyword>
<dbReference type="Gene3D" id="2.50.20.20">
    <property type="match status" value="1"/>
</dbReference>
<feature type="chain" id="PRO_5046578731" description="LppX_LprAFG lipoprotein" evidence="4">
    <location>
        <begin position="30"/>
        <end position="246"/>
    </location>
</feature>
<proteinExistence type="inferred from homology"/>
<dbReference type="SUPFAM" id="SSF89392">
    <property type="entry name" value="Prokaryotic lipoproteins and lipoprotein localization factors"/>
    <property type="match status" value="1"/>
</dbReference>
<feature type="signal peptide" evidence="4">
    <location>
        <begin position="1"/>
        <end position="29"/>
    </location>
</feature>
<dbReference type="Proteomes" id="UP001501480">
    <property type="component" value="Unassembled WGS sequence"/>
</dbReference>
<organism evidence="5 6">
    <name type="scientific">Aeromicrobium halocynthiae</name>
    <dbReference type="NCBI Taxonomy" id="560557"/>
    <lineage>
        <taxon>Bacteria</taxon>
        <taxon>Bacillati</taxon>
        <taxon>Actinomycetota</taxon>
        <taxon>Actinomycetes</taxon>
        <taxon>Propionibacteriales</taxon>
        <taxon>Nocardioidaceae</taxon>
        <taxon>Aeromicrobium</taxon>
    </lineage>
</organism>
<protein>
    <recommendedName>
        <fullName evidence="7">LppX_LprAFG lipoprotein</fullName>
    </recommendedName>
</protein>
<dbReference type="PROSITE" id="PS51257">
    <property type="entry name" value="PROKAR_LIPOPROTEIN"/>
    <property type="match status" value="1"/>
</dbReference>
<comment type="similarity">
    <text evidence="2">Belongs to the LppX/LprAFG lipoprotein family.</text>
</comment>
<keyword evidence="4" id="KW-0732">Signal</keyword>
<evidence type="ECO:0000256" key="3">
    <source>
        <dbReference type="ARBA" id="ARBA00022475"/>
    </source>
</evidence>
<dbReference type="EMBL" id="BAAAPY010000001">
    <property type="protein sequence ID" value="GAA2068508.1"/>
    <property type="molecule type" value="Genomic_DNA"/>
</dbReference>
<evidence type="ECO:0000313" key="6">
    <source>
        <dbReference type="Proteomes" id="UP001501480"/>
    </source>
</evidence>
<dbReference type="CDD" id="cd16334">
    <property type="entry name" value="LppX-like"/>
    <property type="match status" value="1"/>
</dbReference>
<keyword evidence="3" id="KW-1003">Cell membrane</keyword>